<evidence type="ECO:0000313" key="5">
    <source>
        <dbReference type="EMBL" id="AOW20571.1"/>
    </source>
</evidence>
<dbReference type="Pfam" id="PF00294">
    <property type="entry name" value="PfkB"/>
    <property type="match status" value="1"/>
</dbReference>
<dbReference type="PANTHER" id="PTHR43320">
    <property type="entry name" value="SUGAR KINASE"/>
    <property type="match status" value="1"/>
</dbReference>
<comment type="similarity">
    <text evidence="1">Belongs to the carbohydrate kinase PfkB family.</text>
</comment>
<dbReference type="InterPro" id="IPR052700">
    <property type="entry name" value="Carb_kinase_PfkB-like"/>
</dbReference>
<dbReference type="EMBL" id="CP017478">
    <property type="protein sequence ID" value="AOW20571.1"/>
    <property type="molecule type" value="Genomic_DNA"/>
</dbReference>
<dbReference type="KEGG" id="lul:LPB138_07710"/>
<protein>
    <submittedName>
        <fullName evidence="5">2-dehydro-3-deoxygluconokinase</fullName>
    </submittedName>
</protein>
<dbReference type="Gene3D" id="3.40.1190.20">
    <property type="match status" value="1"/>
</dbReference>
<dbReference type="Proteomes" id="UP000176050">
    <property type="component" value="Chromosome"/>
</dbReference>
<evidence type="ECO:0000256" key="2">
    <source>
        <dbReference type="ARBA" id="ARBA00022679"/>
    </source>
</evidence>
<keyword evidence="6" id="KW-1185">Reference proteome</keyword>
<dbReference type="GO" id="GO:0016301">
    <property type="term" value="F:kinase activity"/>
    <property type="evidence" value="ECO:0007669"/>
    <property type="project" value="UniProtKB-KW"/>
</dbReference>
<dbReference type="SUPFAM" id="SSF53613">
    <property type="entry name" value="Ribokinase-like"/>
    <property type="match status" value="1"/>
</dbReference>
<dbReference type="InterPro" id="IPR011611">
    <property type="entry name" value="PfkB_dom"/>
</dbReference>
<keyword evidence="3 5" id="KW-0418">Kinase</keyword>
<dbReference type="InterPro" id="IPR029056">
    <property type="entry name" value="Ribokinase-like"/>
</dbReference>
<evidence type="ECO:0000313" key="6">
    <source>
        <dbReference type="Proteomes" id="UP000176050"/>
    </source>
</evidence>
<evidence type="ECO:0000259" key="4">
    <source>
        <dbReference type="Pfam" id="PF00294"/>
    </source>
</evidence>
<dbReference type="OrthoDB" id="9813569at2"/>
<dbReference type="CDD" id="cd01166">
    <property type="entry name" value="KdgK"/>
    <property type="match status" value="1"/>
</dbReference>
<dbReference type="STRING" id="1850246.LPB138_07710"/>
<proteinExistence type="inferred from homology"/>
<name>A0A1D8P7P1_9FLAO</name>
<reference evidence="5 6" key="1">
    <citation type="submission" date="2016-10" db="EMBL/GenBank/DDBJ databases">
        <title>Lutibacter sp. LPB0138, isolated from marine gastropod.</title>
        <authorList>
            <person name="Kim E."/>
            <person name="Yi H."/>
        </authorList>
    </citation>
    <scope>NUCLEOTIDE SEQUENCE [LARGE SCALE GENOMIC DNA]</scope>
    <source>
        <strain evidence="5 6">LPB0138</strain>
    </source>
</reference>
<gene>
    <name evidence="5" type="ORF">LPB138_07710</name>
</gene>
<keyword evidence="2" id="KW-0808">Transferase</keyword>
<accession>A0A1D8P7P1</accession>
<dbReference type="AlphaFoldDB" id="A0A1D8P7P1"/>
<evidence type="ECO:0000256" key="1">
    <source>
        <dbReference type="ARBA" id="ARBA00010688"/>
    </source>
</evidence>
<dbReference type="PANTHER" id="PTHR43320:SF2">
    <property type="entry name" value="2-DEHYDRO-3-DEOXYGLUCONOKINASE_2-DEHYDRO-3-DEOXYGALACTONOKINASE"/>
    <property type="match status" value="1"/>
</dbReference>
<evidence type="ECO:0000256" key="3">
    <source>
        <dbReference type="ARBA" id="ARBA00022777"/>
    </source>
</evidence>
<organism evidence="5 6">
    <name type="scientific">Urechidicola croceus</name>
    <dbReference type="NCBI Taxonomy" id="1850246"/>
    <lineage>
        <taxon>Bacteria</taxon>
        <taxon>Pseudomonadati</taxon>
        <taxon>Bacteroidota</taxon>
        <taxon>Flavobacteriia</taxon>
        <taxon>Flavobacteriales</taxon>
        <taxon>Flavobacteriaceae</taxon>
        <taxon>Urechidicola</taxon>
    </lineage>
</organism>
<sequence length="336" mass="37766">MKKIITFGEVLLRLSTKEYLRFSQATDFNADYGGSELNVATSLVKFGMDAEFVTRVPDNDIGKCAIMEMKKHDVSTNFIIKGGDRLGIYFIEKGASIRGSKVVYDRSHSSFSTIKKGMYDWEKIFKDASWFHWSGITPGISQDTADVCLEAIIAANKLGLTVSTDFNYRANLWNYGKTPNEIMDKMVSLCDIMLAGDYAAEQYFGIIPEGKTKKELQESLCEKLMQRFPKTKKIAVTNRRNINALRNKWSAILYDGKTMYESESYDITYIVDRIGAGDSFMGALIYGLNHFDDKKALDFAVAASCLKHTIYGDANLVTSEEVEKLLNGDSTGRVNR</sequence>
<feature type="domain" description="Carbohydrate kinase PfkB" evidence="4">
    <location>
        <begin position="1"/>
        <end position="313"/>
    </location>
</feature>
<dbReference type="RefSeq" id="WP_070236714.1">
    <property type="nucleotide sequence ID" value="NZ_CP017478.1"/>
</dbReference>